<name>A0ABR3G4R8_9PEZI</name>
<comment type="caution">
    <text evidence="2">The sequence shown here is derived from an EMBL/GenBank/DDBJ whole genome shotgun (WGS) entry which is preliminary data.</text>
</comment>
<keyword evidence="3" id="KW-1185">Reference proteome</keyword>
<sequence>MPPKGKKNNNKLASSPANVTGDEPSSTASSSITSPPNPSVAPPLAPIFTPSAHDRGRSPSKRPRANTNTTPLAPTPAPTPIQTLAEELTTQGKVLNEAVILLHNFRAWCEPHMTLHLQEIEALKAEIKTLHFENTVLMEILVIIQKEQDEMPKPSNASVAATASATTTTTATTPLPSTPKAKKGPKKPTLLTEHGTFTKVQRELIVQVTETIPPSVTDDTILATANKATAETMVQFCLARRTRRGYILLQTNHSTSASYAMPHQTLLSTALNAIGCHTGTIRPNANWTSFLVHNIPTSLGPASSSLVANTIEETYPTLLLCRPPRWLTTNEQRKEKTHSTMVITLPFALTIDTLGTKYLTLFNKDCRLAPYSPPPPPTPPTPPARTTTPP</sequence>
<feature type="compositionally biased region" description="Pro residues" evidence="1">
    <location>
        <begin position="371"/>
        <end position="390"/>
    </location>
</feature>
<evidence type="ECO:0000313" key="3">
    <source>
        <dbReference type="Proteomes" id="UP001447188"/>
    </source>
</evidence>
<proteinExistence type="predicted"/>
<accession>A0ABR3G4R8</accession>
<evidence type="ECO:0000256" key="1">
    <source>
        <dbReference type="SAM" id="MobiDB-lite"/>
    </source>
</evidence>
<feature type="region of interest" description="Disordered" evidence="1">
    <location>
        <begin position="154"/>
        <end position="191"/>
    </location>
</feature>
<dbReference type="EMBL" id="JBBBZM010000334">
    <property type="protein sequence ID" value="KAL0630951.1"/>
    <property type="molecule type" value="Genomic_DNA"/>
</dbReference>
<evidence type="ECO:0000313" key="2">
    <source>
        <dbReference type="EMBL" id="KAL0630951.1"/>
    </source>
</evidence>
<reference evidence="2 3" key="1">
    <citation type="submission" date="2024-02" db="EMBL/GenBank/DDBJ databases">
        <title>Discinaceae phylogenomics.</title>
        <authorList>
            <person name="Dirks A.C."/>
            <person name="James T.Y."/>
        </authorList>
    </citation>
    <scope>NUCLEOTIDE SEQUENCE [LARGE SCALE GENOMIC DNA]</scope>
    <source>
        <strain evidence="2 3">ACD0624</strain>
    </source>
</reference>
<protein>
    <submittedName>
        <fullName evidence="2">Uncharacterized protein</fullName>
    </submittedName>
</protein>
<feature type="compositionally biased region" description="Low complexity" evidence="1">
    <location>
        <begin position="157"/>
        <end position="179"/>
    </location>
</feature>
<feature type="region of interest" description="Disordered" evidence="1">
    <location>
        <begin position="370"/>
        <end position="390"/>
    </location>
</feature>
<organism evidence="2 3">
    <name type="scientific">Discina gigas</name>
    <dbReference type="NCBI Taxonomy" id="1032678"/>
    <lineage>
        <taxon>Eukaryota</taxon>
        <taxon>Fungi</taxon>
        <taxon>Dikarya</taxon>
        <taxon>Ascomycota</taxon>
        <taxon>Pezizomycotina</taxon>
        <taxon>Pezizomycetes</taxon>
        <taxon>Pezizales</taxon>
        <taxon>Discinaceae</taxon>
        <taxon>Discina</taxon>
    </lineage>
</organism>
<feature type="region of interest" description="Disordered" evidence="1">
    <location>
        <begin position="1"/>
        <end position="79"/>
    </location>
</feature>
<feature type="compositionally biased region" description="Low complexity" evidence="1">
    <location>
        <begin position="24"/>
        <end position="34"/>
    </location>
</feature>
<dbReference type="Proteomes" id="UP001447188">
    <property type="component" value="Unassembled WGS sequence"/>
</dbReference>
<feature type="compositionally biased region" description="Pro residues" evidence="1">
    <location>
        <begin position="35"/>
        <end position="45"/>
    </location>
</feature>
<gene>
    <name evidence="2" type="ORF">Q9L58_010198</name>
</gene>